<evidence type="ECO:0000313" key="3">
    <source>
        <dbReference type="Proteomes" id="UP000267821"/>
    </source>
</evidence>
<feature type="region of interest" description="Disordered" evidence="1">
    <location>
        <begin position="79"/>
        <end position="111"/>
    </location>
</feature>
<feature type="compositionally biased region" description="Basic and acidic residues" evidence="1">
    <location>
        <begin position="1078"/>
        <end position="1089"/>
    </location>
</feature>
<feature type="region of interest" description="Disordered" evidence="1">
    <location>
        <begin position="258"/>
        <end position="283"/>
    </location>
</feature>
<gene>
    <name evidence="2" type="ORF">L211DRAFT_845276</name>
</gene>
<name>A0A3N4M5V1_9PEZI</name>
<feature type="compositionally biased region" description="Low complexity" evidence="1">
    <location>
        <begin position="317"/>
        <end position="350"/>
    </location>
</feature>
<proteinExistence type="predicted"/>
<feature type="region of interest" description="Disordered" evidence="1">
    <location>
        <begin position="301"/>
        <end position="354"/>
    </location>
</feature>
<dbReference type="OrthoDB" id="5407894at2759"/>
<keyword evidence="3" id="KW-1185">Reference proteome</keyword>
<feature type="compositionally biased region" description="Polar residues" evidence="1">
    <location>
        <begin position="909"/>
        <end position="919"/>
    </location>
</feature>
<feature type="compositionally biased region" description="Polar residues" evidence="1">
    <location>
        <begin position="88"/>
        <end position="97"/>
    </location>
</feature>
<accession>A0A3N4M5V1</accession>
<evidence type="ECO:0000256" key="1">
    <source>
        <dbReference type="SAM" id="MobiDB-lite"/>
    </source>
</evidence>
<dbReference type="EMBL" id="ML121529">
    <property type="protein sequence ID" value="RPB28151.1"/>
    <property type="molecule type" value="Genomic_DNA"/>
</dbReference>
<feature type="region of interest" description="Disordered" evidence="1">
    <location>
        <begin position="1078"/>
        <end position="1098"/>
    </location>
</feature>
<organism evidence="2 3">
    <name type="scientific">Terfezia boudieri ATCC MYA-4762</name>
    <dbReference type="NCBI Taxonomy" id="1051890"/>
    <lineage>
        <taxon>Eukaryota</taxon>
        <taxon>Fungi</taxon>
        <taxon>Dikarya</taxon>
        <taxon>Ascomycota</taxon>
        <taxon>Pezizomycotina</taxon>
        <taxon>Pezizomycetes</taxon>
        <taxon>Pezizales</taxon>
        <taxon>Pezizaceae</taxon>
        <taxon>Terfezia</taxon>
    </lineage>
</organism>
<reference evidence="2 3" key="1">
    <citation type="journal article" date="2018" name="Nat. Ecol. Evol.">
        <title>Pezizomycetes genomes reveal the molecular basis of ectomycorrhizal truffle lifestyle.</title>
        <authorList>
            <person name="Murat C."/>
            <person name="Payen T."/>
            <person name="Noel B."/>
            <person name="Kuo A."/>
            <person name="Morin E."/>
            <person name="Chen J."/>
            <person name="Kohler A."/>
            <person name="Krizsan K."/>
            <person name="Balestrini R."/>
            <person name="Da Silva C."/>
            <person name="Montanini B."/>
            <person name="Hainaut M."/>
            <person name="Levati E."/>
            <person name="Barry K.W."/>
            <person name="Belfiori B."/>
            <person name="Cichocki N."/>
            <person name="Clum A."/>
            <person name="Dockter R.B."/>
            <person name="Fauchery L."/>
            <person name="Guy J."/>
            <person name="Iotti M."/>
            <person name="Le Tacon F."/>
            <person name="Lindquist E.A."/>
            <person name="Lipzen A."/>
            <person name="Malagnac F."/>
            <person name="Mello A."/>
            <person name="Molinier V."/>
            <person name="Miyauchi S."/>
            <person name="Poulain J."/>
            <person name="Riccioni C."/>
            <person name="Rubini A."/>
            <person name="Sitrit Y."/>
            <person name="Splivallo R."/>
            <person name="Traeger S."/>
            <person name="Wang M."/>
            <person name="Zifcakova L."/>
            <person name="Wipf D."/>
            <person name="Zambonelli A."/>
            <person name="Paolocci F."/>
            <person name="Nowrousian M."/>
            <person name="Ottonello S."/>
            <person name="Baldrian P."/>
            <person name="Spatafora J.W."/>
            <person name="Henrissat B."/>
            <person name="Nagy L.G."/>
            <person name="Aury J.M."/>
            <person name="Wincker P."/>
            <person name="Grigoriev I.V."/>
            <person name="Bonfante P."/>
            <person name="Martin F.M."/>
        </authorList>
    </citation>
    <scope>NUCLEOTIDE SEQUENCE [LARGE SCALE GENOMIC DNA]</scope>
    <source>
        <strain evidence="2 3">ATCC MYA-4762</strain>
    </source>
</reference>
<feature type="compositionally biased region" description="Low complexity" evidence="1">
    <location>
        <begin position="98"/>
        <end position="107"/>
    </location>
</feature>
<feature type="region of interest" description="Disordered" evidence="1">
    <location>
        <begin position="900"/>
        <end position="970"/>
    </location>
</feature>
<sequence>MGVRSGRVWGGIRNFVRNTSETAAPEWVALLVGIGNLTEDDYVSTTTFDTFLLDQPEYTPVTTLSSLLMITSAKNSSSCASISKPSTNPSTNLDSTGTPAAAPTTNPSIPLGRTRASSSCTYLPILQGLSGPASPAEVTKEIAFGGVVDNSGKFSPRIVESEGGYFALRNTAVVGDRDREPASPRRITSTTSLVAAGTSGTIITRDCGWGEMVTGIETEGVGTVHHHYFYHHHRTSSGTYETPEELLLRVKTKASSSNLSFHQPLHQQPTTPIQRSPSSLSLSFTPTSAAAVSNNTITSTVIGPPPTSSGLASSNIPTSTATSSVSKTTAKPSLPRSSTRTSPKSSLRLRLPPPPKVQIDTLGIGVQHILLPHHPYHRFIPNTPDGRAYERRRESAPSLLVPGIHPRAGDWLLTPPEEVGGMLWHCTPSDNNDEMADRQEELEGDEAKSAKYACRPATSDGTLSHNRDAVARKANLSAHVDVCKEKDGSKIVEEGEGGEEGQTEELWEDEDWGVGEEWLKGAAAVLLSSLSPVRVTQEAVRILSYTLPCPLPTAPDPAYVSVGASTTATHQGRLPASAKDAPAVAAMAGQELSAAITARCNSKRPNAGIIPVGFRDGVTTTIHTVTSAIQRRYGKQGTKRVYINVSHAIPPHIPLNRLPSIPPAPGSRSAGAGGNGLFENPFGGSVSNEDGCYFAPTVFNSIVVAMGETPGPRLPGHLMSNPILPPNSLHFSLLERFIPPSSAADDAGMFSPTSSILVDRLVELNDNRGSLLFIYPTKTGAKQFVKNTLGPVLDPLLRKLMVLHTLPADLLWRIRNMPAVDSMADWEDLKLRMENLVAALSRVTDGNLSIEVAYASTQQIRLNDESWREWWSQQEQMRIREIVKHHYASIANMLSRSERSVPLHDHHTTPSVSTQNLSSFPFPHNAPAATPKPKPSPKKNTSSKPSGQKKGDSTRPTSIELPETQIFTPTFVTPMSPEASAHYLGIRSPNLPISPRPIPTTQTTSISPSSHSSSGFTMGYGPPGDLAREVIDGVRALAIRPSSKGMGEAVMASALAGSGGNTAVGQGMGGVVGEAVGRKEGAMNRDRPGESSGKSGAREGGLIEVGVFVLRRVRR</sequence>
<protein>
    <submittedName>
        <fullName evidence="2">Uncharacterized protein</fullName>
    </submittedName>
</protein>
<dbReference type="AlphaFoldDB" id="A0A3N4M5V1"/>
<dbReference type="InParanoid" id="A0A3N4M5V1"/>
<feature type="compositionally biased region" description="Polar residues" evidence="1">
    <location>
        <begin position="258"/>
        <end position="275"/>
    </location>
</feature>
<dbReference type="STRING" id="1051890.A0A3N4M5V1"/>
<evidence type="ECO:0000313" key="2">
    <source>
        <dbReference type="EMBL" id="RPB28151.1"/>
    </source>
</evidence>
<dbReference type="Proteomes" id="UP000267821">
    <property type="component" value="Unassembled WGS sequence"/>
</dbReference>